<evidence type="ECO:0000313" key="3">
    <source>
        <dbReference type="Proteomes" id="UP000278085"/>
    </source>
</evidence>
<evidence type="ECO:0000256" key="1">
    <source>
        <dbReference type="SAM" id="SignalP"/>
    </source>
</evidence>
<proteinExistence type="predicted"/>
<dbReference type="Proteomes" id="UP000278085">
    <property type="component" value="Unassembled WGS sequence"/>
</dbReference>
<feature type="signal peptide" evidence="1">
    <location>
        <begin position="1"/>
        <end position="19"/>
    </location>
</feature>
<comment type="caution">
    <text evidence="2">The sequence shown here is derived from an EMBL/GenBank/DDBJ whole genome shotgun (WGS) entry which is preliminary data.</text>
</comment>
<gene>
    <name evidence="2" type="ORF">EJB06_25325</name>
</gene>
<accession>A0A430HF86</accession>
<keyword evidence="3" id="KW-1185">Reference proteome</keyword>
<reference evidence="2 3" key="1">
    <citation type="submission" date="2018-12" db="EMBL/GenBank/DDBJ databases">
        <authorList>
            <person name="Yang E."/>
        </authorList>
    </citation>
    <scope>NUCLEOTIDE SEQUENCE [LARGE SCALE GENOMIC DNA]</scope>
    <source>
        <strain evidence="2 3">SOD</strain>
    </source>
</reference>
<dbReference type="AlphaFoldDB" id="A0A430HF86"/>
<dbReference type="EMBL" id="RXLQ01000017">
    <property type="protein sequence ID" value="RSZ56224.1"/>
    <property type="molecule type" value="Genomic_DNA"/>
</dbReference>
<keyword evidence="1" id="KW-0732">Signal</keyword>
<evidence type="ECO:0008006" key="4">
    <source>
        <dbReference type="Google" id="ProtNLM"/>
    </source>
</evidence>
<protein>
    <recommendedName>
        <fullName evidence="4">Lipoprotein</fullName>
    </recommendedName>
</protein>
<evidence type="ECO:0000313" key="2">
    <source>
        <dbReference type="EMBL" id="RSZ56224.1"/>
    </source>
</evidence>
<feature type="chain" id="PRO_5019052161" description="Lipoprotein" evidence="1">
    <location>
        <begin position="20"/>
        <end position="202"/>
    </location>
</feature>
<organism evidence="2 3">
    <name type="scientific">Massilia atriviolacea</name>
    <dbReference type="NCBI Taxonomy" id="2495579"/>
    <lineage>
        <taxon>Bacteria</taxon>
        <taxon>Pseudomonadati</taxon>
        <taxon>Pseudomonadota</taxon>
        <taxon>Betaproteobacteria</taxon>
        <taxon>Burkholderiales</taxon>
        <taxon>Oxalobacteraceae</taxon>
        <taxon>Telluria group</taxon>
        <taxon>Massilia</taxon>
    </lineage>
</organism>
<sequence length="202" mass="21275">MLTLSGCAGVPASATVAVANPTTMVLATPYTWSEAHSTFGRKVTFEYTMVAGNYTGAREDSGGTFYEGEANCLSKKVIYTNIDAFLLDTVWTQRCGVYVPRSADHGVKVYYYNAGSTAQFPGQPGSATQAPRAPEVNTVAIAENVVGANPGVSPMQFGVAAGLGAGLGGMIQDAQQKALLNNAQFLFYQPEQPALRSAFGIR</sequence>
<name>A0A430HF86_9BURK</name>
<dbReference type="RefSeq" id="WP_126076805.1">
    <property type="nucleotide sequence ID" value="NZ_CP051166.1"/>
</dbReference>